<dbReference type="SUPFAM" id="SSF51197">
    <property type="entry name" value="Clavaminate synthase-like"/>
    <property type="match status" value="1"/>
</dbReference>
<dbReference type="Gene3D" id="2.60.120.10">
    <property type="entry name" value="Jelly Rolls"/>
    <property type="match status" value="1"/>
</dbReference>
<proteinExistence type="predicted"/>
<dbReference type="InterPro" id="IPR014710">
    <property type="entry name" value="RmlC-like_jellyroll"/>
</dbReference>
<dbReference type="STRING" id="1403190.A0A0F0ILK8"/>
<dbReference type="InterPro" id="IPR041667">
    <property type="entry name" value="Cupin_8"/>
</dbReference>
<feature type="transmembrane region" description="Helical" evidence="1">
    <location>
        <begin position="458"/>
        <end position="482"/>
    </location>
</feature>
<dbReference type="EMBL" id="JZEE01000232">
    <property type="protein sequence ID" value="KJK66778.1"/>
    <property type="molecule type" value="Genomic_DNA"/>
</dbReference>
<feature type="domain" description="JmjC" evidence="2">
    <location>
        <begin position="691"/>
        <end position="878"/>
    </location>
</feature>
<dbReference type="InterPro" id="IPR003347">
    <property type="entry name" value="JmjC_dom"/>
</dbReference>
<dbReference type="Proteomes" id="UP000033540">
    <property type="component" value="Unassembled WGS sequence"/>
</dbReference>
<dbReference type="PANTHER" id="PTHR12461">
    <property type="entry name" value="HYPOXIA-INDUCIBLE FACTOR 1 ALPHA INHIBITOR-RELATED"/>
    <property type="match status" value="1"/>
</dbReference>
<sequence>MLVIIEVLVTVASQFLSTILISDFMDSSFISSNNLTEVGIFRPLGFTEAAWWRVPPASSWTFGELAESFSQGPNFHDTGHTYRAFIPFQDEAQRTSLRSFQGPAEVMDQRVVCVSPSFVDLRLNSTFPPRLFGQMTLGNESYPILQDMETQGPINFTCALPFPSKNTTYGMSSLCYPLLALTSNIQLEDPLVNINPDDRIPLYSGYNNPLASPMLIVLDILDGVAMMARNLENITTPYRVTNIHKDGPWSIIMNGSNTAALRVSSCFTNLVAKTFTVDMASSWQNWEPRLSWDRNSNSFDTESVRRQLGASLTPDSLNHRGVLALNSRSEWEDFDMGFNAIENDFNEFDTYFHFTTTFLNLLPTPQQALTPPDFPRANQGILLSEANTADTSTADRSYTDIFKDVLHDTNSPALALQALITRGTQAAYYENLMREDPITSALTAFSSTALIPARWDGFVAGVSIIVAHFIILALITVLFVVYTRNSMIGNSWQAVAQVVSEDMLPVLDQACMEKDGELTGRPVVPTTQRRTETRQSTSKLFNEEAKDSNSTSLGVTKEVMASKTVDAAIAELLSTFNELNSHVVEELSEEPSPLEFMRFVARNTPFVVRGGASSWKACQEWNSAYLLKALKDQTVNVAVTPYGNADAPTQHPDYNFSVFAKPHYEDQPFDTFLEYVVRHETDPNFPQDAEVRYAQTQNDNLRDEYMALYSDVQKDIPFARIALDKAPDAVNLWIGNSKSVTAMHKDNYENIYVQVLGRKHFVLFPALCYPFVNEKPLRPATYIRTEDGLVLQMDDNDEPVPFPTWDPDRPSENTTPFSQYAQPLRVTLNPGDMLYLPAMWYHKVSQSCTEEDEGFVLAVNYWYDMEFSGPLFPTSAFIRDISLANTSQTTQGSDVDK</sequence>
<dbReference type="PROSITE" id="PS51184">
    <property type="entry name" value="JMJC"/>
    <property type="match status" value="1"/>
</dbReference>
<organism evidence="3 4">
    <name type="scientific">Aspergillus parasiticus (strain ATCC 56775 / NRRL 5862 / SRRC 143 / SU-1)</name>
    <dbReference type="NCBI Taxonomy" id="1403190"/>
    <lineage>
        <taxon>Eukaryota</taxon>
        <taxon>Fungi</taxon>
        <taxon>Dikarya</taxon>
        <taxon>Ascomycota</taxon>
        <taxon>Pezizomycotina</taxon>
        <taxon>Eurotiomycetes</taxon>
        <taxon>Eurotiomycetidae</taxon>
        <taxon>Eurotiales</taxon>
        <taxon>Aspergillaceae</taxon>
        <taxon>Aspergillus</taxon>
        <taxon>Aspergillus subgen. Circumdati</taxon>
    </lineage>
</organism>
<dbReference type="SMART" id="SM00558">
    <property type="entry name" value="JmjC"/>
    <property type="match status" value="1"/>
</dbReference>
<evidence type="ECO:0000256" key="1">
    <source>
        <dbReference type="SAM" id="Phobius"/>
    </source>
</evidence>
<reference evidence="3 4" key="1">
    <citation type="submission" date="2015-02" db="EMBL/GenBank/DDBJ databases">
        <title>Draft genome sequence of Aspergillus parasiticus SU-1.</title>
        <authorList>
            <person name="Yu J."/>
            <person name="Fedorova N."/>
            <person name="Yin Y."/>
            <person name="Losada L."/>
            <person name="Zafar N."/>
            <person name="Taujale R."/>
            <person name="Ehrlich K.C."/>
            <person name="Bhatnagar D."/>
            <person name="Cleveland T.E."/>
            <person name="Bennett J.W."/>
            <person name="Nierman W.C."/>
        </authorList>
    </citation>
    <scope>NUCLEOTIDE SEQUENCE [LARGE SCALE GENOMIC DNA]</scope>
    <source>
        <strain evidence="4">ATCC 56775 / NRRL 5862 / SRRC 143 / SU-1</strain>
    </source>
</reference>
<dbReference type="AlphaFoldDB" id="A0A0F0ILK8"/>
<evidence type="ECO:0000313" key="3">
    <source>
        <dbReference type="EMBL" id="KJK66778.1"/>
    </source>
</evidence>
<keyword evidence="1" id="KW-1133">Transmembrane helix</keyword>
<gene>
    <name evidence="3" type="ORF">P875_00127848</name>
</gene>
<keyword evidence="1" id="KW-0812">Transmembrane</keyword>
<comment type="caution">
    <text evidence="3">The sequence shown here is derived from an EMBL/GenBank/DDBJ whole genome shotgun (WGS) entry which is preliminary data.</text>
</comment>
<protein>
    <submittedName>
        <fullName evidence="3">Cupin-like domain protein</fullName>
    </submittedName>
</protein>
<dbReference type="PANTHER" id="PTHR12461:SF99">
    <property type="entry name" value="BIFUNCTIONAL PEPTIDASE AND (3S)-LYSYL HYDROXYLASE JMJD7"/>
    <property type="match status" value="1"/>
</dbReference>
<keyword evidence="1" id="KW-0472">Membrane</keyword>
<dbReference type="Pfam" id="PF13621">
    <property type="entry name" value="Cupin_8"/>
    <property type="match status" value="1"/>
</dbReference>
<evidence type="ECO:0000313" key="4">
    <source>
        <dbReference type="Proteomes" id="UP000033540"/>
    </source>
</evidence>
<evidence type="ECO:0000259" key="2">
    <source>
        <dbReference type="PROSITE" id="PS51184"/>
    </source>
</evidence>
<accession>A0A0F0ILK8</accession>
<dbReference type="OrthoDB" id="415358at2759"/>
<name>A0A0F0ILK8_ASPPU</name>